<dbReference type="Pfam" id="PF01909">
    <property type="entry name" value="NTP_transf_2"/>
    <property type="match status" value="1"/>
</dbReference>
<organism evidence="2 3">
    <name type="scientific">Volvox reticuliferus</name>
    <dbReference type="NCBI Taxonomy" id="1737510"/>
    <lineage>
        <taxon>Eukaryota</taxon>
        <taxon>Viridiplantae</taxon>
        <taxon>Chlorophyta</taxon>
        <taxon>core chlorophytes</taxon>
        <taxon>Chlorophyceae</taxon>
        <taxon>CS clade</taxon>
        <taxon>Chlamydomonadales</taxon>
        <taxon>Volvocaceae</taxon>
        <taxon>Volvox</taxon>
    </lineage>
</organism>
<name>A0A8J4LM92_9CHLO</name>
<dbReference type="AlphaFoldDB" id="A0A8J4LM92"/>
<protein>
    <recommendedName>
        <fullName evidence="1">Polymerase nucleotidyl transferase domain-containing protein</fullName>
    </recommendedName>
</protein>
<dbReference type="SUPFAM" id="SSF81301">
    <property type="entry name" value="Nucleotidyltransferase"/>
    <property type="match status" value="1"/>
</dbReference>
<proteinExistence type="predicted"/>
<feature type="domain" description="Polymerase nucleotidyl transferase" evidence="1">
    <location>
        <begin position="88"/>
        <end position="170"/>
    </location>
</feature>
<accession>A0A8J4LM92</accession>
<dbReference type="InterPro" id="IPR002934">
    <property type="entry name" value="Polymerase_NTP_transf_dom"/>
</dbReference>
<dbReference type="GO" id="GO:0016779">
    <property type="term" value="F:nucleotidyltransferase activity"/>
    <property type="evidence" value="ECO:0007669"/>
    <property type="project" value="InterPro"/>
</dbReference>
<comment type="caution">
    <text evidence="2">The sequence shown here is derived from an EMBL/GenBank/DDBJ whole genome shotgun (WGS) entry which is preliminary data.</text>
</comment>
<reference evidence="2" key="1">
    <citation type="journal article" date="2021" name="Proc. Natl. Acad. Sci. U.S.A.">
        <title>Three genomes in the algal genus Volvox reveal the fate of a haploid sex-determining region after a transition to homothallism.</title>
        <authorList>
            <person name="Yamamoto K."/>
            <person name="Hamaji T."/>
            <person name="Kawai-Toyooka H."/>
            <person name="Matsuzaki R."/>
            <person name="Takahashi F."/>
            <person name="Nishimura Y."/>
            <person name="Kawachi M."/>
            <person name="Noguchi H."/>
            <person name="Minakuchi Y."/>
            <person name="Umen J.G."/>
            <person name="Toyoda A."/>
            <person name="Nozaki H."/>
        </authorList>
    </citation>
    <scope>NUCLEOTIDE SEQUENCE</scope>
    <source>
        <strain evidence="2">NIES-3785</strain>
    </source>
</reference>
<gene>
    <name evidence="2" type="ORF">Vretimale_7583</name>
</gene>
<dbReference type="EMBL" id="BNCQ01000012">
    <property type="protein sequence ID" value="GIM02725.1"/>
    <property type="molecule type" value="Genomic_DNA"/>
</dbReference>
<dbReference type="InterPro" id="IPR043519">
    <property type="entry name" value="NT_sf"/>
</dbReference>
<evidence type="ECO:0000259" key="1">
    <source>
        <dbReference type="Pfam" id="PF01909"/>
    </source>
</evidence>
<dbReference type="Proteomes" id="UP000722791">
    <property type="component" value="Unassembled WGS sequence"/>
</dbReference>
<evidence type="ECO:0000313" key="2">
    <source>
        <dbReference type="EMBL" id="GIM02725.1"/>
    </source>
</evidence>
<evidence type="ECO:0000313" key="3">
    <source>
        <dbReference type="Proteomes" id="UP000722791"/>
    </source>
</evidence>
<sequence length="275" mass="30494">MAVSTPQQLKHNDDDAGEVGRRCTCPCVCGARKIRYKPPYSLTPELAMALEDPLTSFIQEHAMPERKWNMYLEFQGCIQEALDYAFDQWKSLKAKVLLDGSVLRGTALDDSDIDLVVRTEYLVPRSVKSAAHQIITAGLQAKYGIGNVRSTEKRKSAEFVVETINAKDVDDQDDATVETVVLHADVLFDNAKVGKPLTDIQQTFPEEGIKVVQMMKLFQRKAGSLPPLKGYVIEALVQHVLECGQPSEPDKAPNPTPKESVAQAFYMVGLCVRVV</sequence>